<dbReference type="InterPro" id="IPR027417">
    <property type="entry name" value="P-loop_NTPase"/>
</dbReference>
<evidence type="ECO:0000259" key="3">
    <source>
        <dbReference type="Pfam" id="PF00005"/>
    </source>
</evidence>
<gene>
    <name evidence="4" type="ORF">PU560_10190</name>
</gene>
<reference evidence="4" key="1">
    <citation type="submission" date="2023-02" db="EMBL/GenBank/DDBJ databases">
        <title>Georgenia sp.10Sc9-8, isolated from a soil sample collected from the Taklamakan desert.</title>
        <authorList>
            <person name="Liu S."/>
        </authorList>
    </citation>
    <scope>NUCLEOTIDE SEQUENCE</scope>
    <source>
        <strain evidence="4">10Sc9-8</strain>
    </source>
</reference>
<dbReference type="PANTHER" id="PTHR43335">
    <property type="entry name" value="ABC TRANSPORTER, ATP-BINDING PROTEIN"/>
    <property type="match status" value="1"/>
</dbReference>
<dbReference type="Proteomes" id="UP001165561">
    <property type="component" value="Unassembled WGS sequence"/>
</dbReference>
<dbReference type="Pfam" id="PF00005">
    <property type="entry name" value="ABC_tran"/>
    <property type="match status" value="1"/>
</dbReference>
<evidence type="ECO:0000313" key="4">
    <source>
        <dbReference type="EMBL" id="MDD9206833.1"/>
    </source>
</evidence>
<dbReference type="Gene3D" id="3.40.50.300">
    <property type="entry name" value="P-loop containing nucleotide triphosphate hydrolases"/>
    <property type="match status" value="1"/>
</dbReference>
<name>A0ABT5TYT2_9MICO</name>
<sequence length="137" mass="14837">STLEVLEGLAPATAGDVRVVGHDPYRARNVVRPRTGTMLQDAGFPPELTAAETARMWQGTLARPMPVDQALTVGLEHRAGVRVASLSGGEQRRLDLALALMGRPEVLFLDDPTEVEKACRPFTCPQPATSEPSTRRH</sequence>
<keyword evidence="4" id="KW-0067">ATP-binding</keyword>
<evidence type="ECO:0000256" key="1">
    <source>
        <dbReference type="ARBA" id="ARBA00005417"/>
    </source>
</evidence>
<evidence type="ECO:0000313" key="5">
    <source>
        <dbReference type="Proteomes" id="UP001165561"/>
    </source>
</evidence>
<dbReference type="EMBL" id="JARACI010000987">
    <property type="protein sequence ID" value="MDD9206833.1"/>
    <property type="molecule type" value="Genomic_DNA"/>
</dbReference>
<comment type="caution">
    <text evidence="4">The sequence shown here is derived from an EMBL/GenBank/DDBJ whole genome shotgun (WGS) entry which is preliminary data.</text>
</comment>
<dbReference type="SUPFAM" id="SSF52540">
    <property type="entry name" value="P-loop containing nucleoside triphosphate hydrolases"/>
    <property type="match status" value="1"/>
</dbReference>
<dbReference type="InterPro" id="IPR003439">
    <property type="entry name" value="ABC_transporter-like_ATP-bd"/>
</dbReference>
<keyword evidence="5" id="KW-1185">Reference proteome</keyword>
<keyword evidence="2" id="KW-0813">Transport</keyword>
<proteinExistence type="inferred from homology"/>
<feature type="domain" description="ABC transporter" evidence="3">
    <location>
        <begin position="2"/>
        <end position="113"/>
    </location>
</feature>
<comment type="similarity">
    <text evidence="1">Belongs to the ABC transporter superfamily.</text>
</comment>
<evidence type="ECO:0000256" key="2">
    <source>
        <dbReference type="ARBA" id="ARBA00022448"/>
    </source>
</evidence>
<feature type="non-terminal residue" evidence="4">
    <location>
        <position position="1"/>
    </location>
</feature>
<protein>
    <submittedName>
        <fullName evidence="4">ATP-binding cassette domain-containing protein</fullName>
    </submittedName>
</protein>
<organism evidence="4 5">
    <name type="scientific">Georgenia halotolerans</name>
    <dbReference type="NCBI Taxonomy" id="3028317"/>
    <lineage>
        <taxon>Bacteria</taxon>
        <taxon>Bacillati</taxon>
        <taxon>Actinomycetota</taxon>
        <taxon>Actinomycetes</taxon>
        <taxon>Micrococcales</taxon>
        <taxon>Bogoriellaceae</taxon>
        <taxon>Georgenia</taxon>
    </lineage>
</organism>
<dbReference type="GO" id="GO:0005524">
    <property type="term" value="F:ATP binding"/>
    <property type="evidence" value="ECO:0007669"/>
    <property type="project" value="UniProtKB-KW"/>
</dbReference>
<keyword evidence="4" id="KW-0547">Nucleotide-binding</keyword>
<accession>A0ABT5TYT2</accession>